<keyword evidence="3" id="KW-1185">Reference proteome</keyword>
<dbReference type="SMART" id="SM00220">
    <property type="entry name" value="S_TKc"/>
    <property type="match status" value="1"/>
</dbReference>
<evidence type="ECO:0000313" key="3">
    <source>
        <dbReference type="Proteomes" id="UP000308652"/>
    </source>
</evidence>
<keyword evidence="2" id="KW-0418">Kinase</keyword>
<dbReference type="PANTHER" id="PTHR44329">
    <property type="entry name" value="SERINE/THREONINE-PROTEIN KINASE TNNI3K-RELATED"/>
    <property type="match status" value="1"/>
</dbReference>
<accession>A0A5C3LEN1</accession>
<dbReference type="SUPFAM" id="SSF56112">
    <property type="entry name" value="Protein kinase-like (PK-like)"/>
    <property type="match status" value="1"/>
</dbReference>
<reference evidence="2 3" key="1">
    <citation type="journal article" date="2019" name="Nat. Ecol. Evol.">
        <title>Megaphylogeny resolves global patterns of mushroom evolution.</title>
        <authorList>
            <person name="Varga T."/>
            <person name="Krizsan K."/>
            <person name="Foldi C."/>
            <person name="Dima B."/>
            <person name="Sanchez-Garcia M."/>
            <person name="Sanchez-Ramirez S."/>
            <person name="Szollosi G.J."/>
            <person name="Szarkandi J.G."/>
            <person name="Papp V."/>
            <person name="Albert L."/>
            <person name="Andreopoulos W."/>
            <person name="Angelini C."/>
            <person name="Antonin V."/>
            <person name="Barry K.W."/>
            <person name="Bougher N.L."/>
            <person name="Buchanan P."/>
            <person name="Buyck B."/>
            <person name="Bense V."/>
            <person name="Catcheside P."/>
            <person name="Chovatia M."/>
            <person name="Cooper J."/>
            <person name="Damon W."/>
            <person name="Desjardin D."/>
            <person name="Finy P."/>
            <person name="Geml J."/>
            <person name="Haridas S."/>
            <person name="Hughes K."/>
            <person name="Justo A."/>
            <person name="Karasinski D."/>
            <person name="Kautmanova I."/>
            <person name="Kiss B."/>
            <person name="Kocsube S."/>
            <person name="Kotiranta H."/>
            <person name="LaButti K.M."/>
            <person name="Lechner B.E."/>
            <person name="Liimatainen K."/>
            <person name="Lipzen A."/>
            <person name="Lukacs Z."/>
            <person name="Mihaltcheva S."/>
            <person name="Morgado L.N."/>
            <person name="Niskanen T."/>
            <person name="Noordeloos M.E."/>
            <person name="Ohm R.A."/>
            <person name="Ortiz-Santana B."/>
            <person name="Ovrebo C."/>
            <person name="Racz N."/>
            <person name="Riley R."/>
            <person name="Savchenko A."/>
            <person name="Shiryaev A."/>
            <person name="Soop K."/>
            <person name="Spirin V."/>
            <person name="Szebenyi C."/>
            <person name="Tomsovsky M."/>
            <person name="Tulloss R.E."/>
            <person name="Uehling J."/>
            <person name="Grigoriev I.V."/>
            <person name="Vagvolgyi C."/>
            <person name="Papp T."/>
            <person name="Martin F.M."/>
            <person name="Miettinen O."/>
            <person name="Hibbett D.S."/>
            <person name="Nagy L.G."/>
        </authorList>
    </citation>
    <scope>NUCLEOTIDE SEQUENCE [LARGE SCALE GENOMIC DNA]</scope>
    <source>
        <strain evidence="2 3">CBS 166.37</strain>
    </source>
</reference>
<dbReference type="Pfam" id="PF07714">
    <property type="entry name" value="PK_Tyr_Ser-Thr"/>
    <property type="match status" value="1"/>
</dbReference>
<evidence type="ECO:0000259" key="1">
    <source>
        <dbReference type="PROSITE" id="PS50011"/>
    </source>
</evidence>
<sequence>MAGRPAMVMRWYENGNASEYLLRKNPFADRVSLVSENTMRWILDVARGLEYLHTLSPPIVHGDLKGNNVIITDEGRAALCDFGLSKVIEDMGRPSGYTLTQPDVGPLRWQAPEFLEHEDTPLLPSSDIWSFGCTAYELLTGNIPYHHRTRDWTVIKDVQNGIKPPGPSGIILPGLETRMIDILDDCWCFSPEERPTMTEVVEQIQQICNSSSF</sequence>
<dbReference type="GO" id="GO:0004674">
    <property type="term" value="F:protein serine/threonine kinase activity"/>
    <property type="evidence" value="ECO:0007669"/>
    <property type="project" value="TreeGrafter"/>
</dbReference>
<dbReference type="Proteomes" id="UP000308652">
    <property type="component" value="Unassembled WGS sequence"/>
</dbReference>
<dbReference type="PROSITE" id="PS50011">
    <property type="entry name" value="PROTEIN_KINASE_DOM"/>
    <property type="match status" value="1"/>
</dbReference>
<dbReference type="EMBL" id="ML213909">
    <property type="protein sequence ID" value="TFK31105.1"/>
    <property type="molecule type" value="Genomic_DNA"/>
</dbReference>
<name>A0A5C3LEN1_9AGAR</name>
<feature type="domain" description="Protein kinase" evidence="1">
    <location>
        <begin position="1"/>
        <end position="213"/>
    </location>
</feature>
<dbReference type="InterPro" id="IPR008271">
    <property type="entry name" value="Ser/Thr_kinase_AS"/>
</dbReference>
<dbReference type="STRING" id="68775.A0A5C3LEN1"/>
<dbReference type="GO" id="GO:0005524">
    <property type="term" value="F:ATP binding"/>
    <property type="evidence" value="ECO:0007669"/>
    <property type="project" value="InterPro"/>
</dbReference>
<protein>
    <submittedName>
        <fullName evidence="2">Kinase-like domain-containing protein</fullName>
    </submittedName>
</protein>
<keyword evidence="2" id="KW-0808">Transferase</keyword>
<dbReference type="AlphaFoldDB" id="A0A5C3LEN1"/>
<dbReference type="PROSITE" id="PS00108">
    <property type="entry name" value="PROTEIN_KINASE_ST"/>
    <property type="match status" value="1"/>
</dbReference>
<dbReference type="InterPro" id="IPR011009">
    <property type="entry name" value="Kinase-like_dom_sf"/>
</dbReference>
<dbReference type="InterPro" id="IPR000719">
    <property type="entry name" value="Prot_kinase_dom"/>
</dbReference>
<gene>
    <name evidence="2" type="ORF">BDQ12DRAFT_619547</name>
</gene>
<organism evidence="2 3">
    <name type="scientific">Crucibulum laeve</name>
    <dbReference type="NCBI Taxonomy" id="68775"/>
    <lineage>
        <taxon>Eukaryota</taxon>
        <taxon>Fungi</taxon>
        <taxon>Dikarya</taxon>
        <taxon>Basidiomycota</taxon>
        <taxon>Agaricomycotina</taxon>
        <taxon>Agaricomycetes</taxon>
        <taxon>Agaricomycetidae</taxon>
        <taxon>Agaricales</taxon>
        <taxon>Agaricineae</taxon>
        <taxon>Nidulariaceae</taxon>
        <taxon>Crucibulum</taxon>
    </lineage>
</organism>
<dbReference type="Gene3D" id="1.10.510.10">
    <property type="entry name" value="Transferase(Phosphotransferase) domain 1"/>
    <property type="match status" value="1"/>
</dbReference>
<proteinExistence type="predicted"/>
<dbReference type="InterPro" id="IPR001245">
    <property type="entry name" value="Ser-Thr/Tyr_kinase_cat_dom"/>
</dbReference>
<dbReference type="OrthoDB" id="4062651at2759"/>
<dbReference type="InterPro" id="IPR051681">
    <property type="entry name" value="Ser/Thr_Kinases-Pseudokinases"/>
</dbReference>
<evidence type="ECO:0000313" key="2">
    <source>
        <dbReference type="EMBL" id="TFK31105.1"/>
    </source>
</evidence>